<feature type="transmembrane region" description="Helical" evidence="1">
    <location>
        <begin position="74"/>
        <end position="100"/>
    </location>
</feature>
<feature type="transmembrane region" description="Helical" evidence="1">
    <location>
        <begin position="215"/>
        <end position="239"/>
    </location>
</feature>
<dbReference type="AlphaFoldDB" id="A0A1V4SQ78"/>
<evidence type="ECO:0000313" key="3">
    <source>
        <dbReference type="Proteomes" id="UP000191554"/>
    </source>
</evidence>
<keyword evidence="3" id="KW-1185">Reference proteome</keyword>
<evidence type="ECO:0000256" key="1">
    <source>
        <dbReference type="SAM" id="Phobius"/>
    </source>
</evidence>
<feature type="transmembrane region" description="Helical" evidence="1">
    <location>
        <begin position="165"/>
        <end position="186"/>
    </location>
</feature>
<gene>
    <name evidence="2" type="ORF">CLHUN_07910</name>
</gene>
<dbReference type="OrthoDB" id="1738549at2"/>
<organism evidence="2 3">
    <name type="scientific">Ruminiclostridium hungatei</name>
    <name type="common">Clostridium hungatei</name>
    <dbReference type="NCBI Taxonomy" id="48256"/>
    <lineage>
        <taxon>Bacteria</taxon>
        <taxon>Bacillati</taxon>
        <taxon>Bacillota</taxon>
        <taxon>Clostridia</taxon>
        <taxon>Eubacteriales</taxon>
        <taxon>Oscillospiraceae</taxon>
        <taxon>Ruminiclostridium</taxon>
    </lineage>
</organism>
<feature type="transmembrane region" description="Helical" evidence="1">
    <location>
        <begin position="129"/>
        <end position="153"/>
    </location>
</feature>
<keyword evidence="1" id="KW-1133">Transmembrane helix</keyword>
<comment type="caution">
    <text evidence="2">The sequence shown here is derived from an EMBL/GenBank/DDBJ whole genome shotgun (WGS) entry which is preliminary data.</text>
</comment>
<feature type="transmembrane region" description="Helical" evidence="1">
    <location>
        <begin position="17"/>
        <end position="42"/>
    </location>
</feature>
<feature type="transmembrane region" description="Helical" evidence="1">
    <location>
        <begin position="259"/>
        <end position="281"/>
    </location>
</feature>
<proteinExistence type="predicted"/>
<name>A0A1V4SQ78_RUMHU</name>
<keyword evidence="1" id="KW-0472">Membrane</keyword>
<sequence>METINNAVRLLAKRPSILILTIVTSTVLCVVEYLMMTLLYSISMFKTGSPFDAYVNIIQFIVDTVLVPQTAVKIILALVVLVVAAALIFGFLLSGYFYILTNAVQGKAKKPGSEFLAGVRRYFIRMVSINLWTLCSVVIFVIYAVVATIPAAIFIDNAISGDVNIVGGLLLFIITLAVLFFSFAFFRQYISFWYPSAFIHPRNHFKAAKKIADNYFWSLLSRLIVFDVILVVFDAVYVIANFSMANAQVISGVTSSVLLVVNIVFKTIFIAVLVCFVFSAFNKMNQKDQLDKEAR</sequence>
<accession>A0A1V4SQ78</accession>
<dbReference type="RefSeq" id="WP_080063261.1">
    <property type="nucleotide sequence ID" value="NZ_MZGX01000004.1"/>
</dbReference>
<keyword evidence="1" id="KW-0812">Transmembrane</keyword>
<dbReference type="Proteomes" id="UP000191554">
    <property type="component" value="Unassembled WGS sequence"/>
</dbReference>
<reference evidence="2 3" key="1">
    <citation type="submission" date="2017-03" db="EMBL/GenBank/DDBJ databases">
        <title>Genome sequence of Clostridium hungatei DSM 14427.</title>
        <authorList>
            <person name="Poehlein A."/>
            <person name="Daniel R."/>
        </authorList>
    </citation>
    <scope>NUCLEOTIDE SEQUENCE [LARGE SCALE GENOMIC DNA]</scope>
    <source>
        <strain evidence="2 3">DSM 14427</strain>
    </source>
</reference>
<evidence type="ECO:0008006" key="4">
    <source>
        <dbReference type="Google" id="ProtNLM"/>
    </source>
</evidence>
<evidence type="ECO:0000313" key="2">
    <source>
        <dbReference type="EMBL" id="OPX45421.1"/>
    </source>
</evidence>
<protein>
    <recommendedName>
        <fullName evidence="4">Membrane domain of glycerophosphoryl diester phosphodiesterase</fullName>
    </recommendedName>
</protein>
<dbReference type="EMBL" id="MZGX01000004">
    <property type="protein sequence ID" value="OPX45421.1"/>
    <property type="molecule type" value="Genomic_DNA"/>
</dbReference>